<sequence length="526" mass="54487">MSAVSRTLNRRTFLAASAATAAVATTGTVVSAPPASAAPAAPTLPDIDVRDAARADASEATLAEAAVLMKRGKLTAVELVQAHLERIERYDGTYQAYAEVTGDAALAAARKADRGGGPRGVLRGIPLCVKDNYFTAGVPTRCNSNIFADFVPDEDATAVARLRAAGGIVLGKGQMGPLATTRATTPNGTVTTVNAWTPDDPSVDPGGSSTGPACAVAGRLAVSSIGTQTGGSIVLPSNQQNLTGLKPTMGRVSIHGVIPLSYTRDHAGPLARDAMDAALMLSVLAGPDAHDPRTLGLPAVPDLVRAATPLVGRGGAVRMRRATRIGVPADFLTGAAQGLREAFLDRLDGISGVTLVDVAYPDDWALLTGAFNAARLSERTEPFRHWLRADPAAFGVSLLSWLQGLMISGDEWITAQRAKTHLLREVLDGVMGRCDVLLQTGPVPFDILGLPEIAFPIGFSDAGVPAGVILGGQPYEEDRLLEVAAAYQAVTDWHTRRPADPSAGARLKSAAARPRLSAEEAAAGSA</sequence>
<name>A0ACD5ALB7_9ACTN</name>
<evidence type="ECO:0000313" key="2">
    <source>
        <dbReference type="Proteomes" id="UP001432251"/>
    </source>
</evidence>
<reference evidence="1" key="1">
    <citation type="journal article" date="2025" name="Int. J. Syst. Evol. Microbiol.">
        <title>Streptomyces citrinus sp. nov., with yellow diffusible pigment.</title>
        <authorList>
            <person name="He Y."/>
            <person name="Yang E."/>
            <person name="Xu J."/>
            <person name="Sun Y."/>
            <person name="Sun L."/>
        </authorList>
    </citation>
    <scope>NUCLEOTIDE SEQUENCE</scope>
    <source>
        <strain evidence="1">Q6</strain>
    </source>
</reference>
<organism evidence="1 2">
    <name type="scientific">Streptomyces citrinus</name>
    <dbReference type="NCBI Taxonomy" id="3118173"/>
    <lineage>
        <taxon>Bacteria</taxon>
        <taxon>Bacillati</taxon>
        <taxon>Actinomycetota</taxon>
        <taxon>Actinomycetes</taxon>
        <taxon>Kitasatosporales</taxon>
        <taxon>Streptomycetaceae</taxon>
        <taxon>Streptomyces</taxon>
    </lineage>
</organism>
<protein>
    <submittedName>
        <fullName evidence="1">Amidase</fullName>
    </submittedName>
</protein>
<dbReference type="Proteomes" id="UP001432251">
    <property type="component" value="Chromosome"/>
</dbReference>
<proteinExistence type="predicted"/>
<keyword evidence="2" id="KW-1185">Reference proteome</keyword>
<evidence type="ECO:0000313" key="1">
    <source>
        <dbReference type="EMBL" id="WWQ67818.1"/>
    </source>
</evidence>
<accession>A0ACD5ALB7</accession>
<gene>
    <name evidence="1" type="ORF">V2W30_33805</name>
</gene>
<dbReference type="EMBL" id="CP146022">
    <property type="protein sequence ID" value="WWQ67818.1"/>
    <property type="molecule type" value="Genomic_DNA"/>
</dbReference>